<gene>
    <name evidence="1" type="ORF">PLOB_00012196</name>
</gene>
<protein>
    <submittedName>
        <fullName evidence="1">Uncharacterized protein</fullName>
    </submittedName>
</protein>
<proteinExistence type="predicted"/>
<sequence length="664" mass="74187">MGELSNRLESPLPFKYEKGLSLSEDPDVADFVTAVVTYSEAYICFMAFLLAANGRFADLGRKEDEDVVYRIIKRQKEKARETLAFLSDEKYLTFLGRLPYEGGKLMKIVVLSRNTSGKRLVEAVRRSLDLPQLPDSATVESEASKVSSQCVKLKLEDHDTHSPQNSVFPQGNKAVVALTRVLVGVIYIEFVNETDFPMKIVSGKVGWRTLRSFTFTHDVQSRSNCWLEISRLPGTSGFSTGGYIILYQNGILSSEVEPPASNVRVIEFALSSLMKINIQDKTSSEFTSGQDTYDKMNSGKAKTLYWFNNGEHFIARAEITRYLSRPVTFRFVVQDYDPLAEQIKSLQKSLSHVSASGDSLKSSCEAKLIEINAWVTEQKKKSKEKSEKIPIENVGKALQASINGMKKFKTGSGKLEVAEGILEIVASMSELTGEPHNPLKAVCVIISAVLAYKRPEEASVVDRLAKVVHEQLVNFNTKLQNHKYNDLKRRLSDQVTQLCTMRSGERLDDPNLWSDFIQFLGELSNRFEAPLPFQYDKGSLTKDPDLADFVTAVVTYCEAYNCFMALLMVAKGTFESLGQEYKDDQDAVNRRISCQQNDARGKLSFFSDANYLTFLGRMPYEGGKLTKIVALSRNIEGKGLVETVRRSLSLPPMPDSATVESAAA</sequence>
<organism evidence="1 2">
    <name type="scientific">Porites lobata</name>
    <dbReference type="NCBI Taxonomy" id="104759"/>
    <lineage>
        <taxon>Eukaryota</taxon>
        <taxon>Metazoa</taxon>
        <taxon>Cnidaria</taxon>
        <taxon>Anthozoa</taxon>
        <taxon>Hexacorallia</taxon>
        <taxon>Scleractinia</taxon>
        <taxon>Fungiina</taxon>
        <taxon>Poritidae</taxon>
        <taxon>Porites</taxon>
    </lineage>
</organism>
<keyword evidence="2" id="KW-1185">Reference proteome</keyword>
<comment type="caution">
    <text evidence="1">The sequence shown here is derived from an EMBL/GenBank/DDBJ whole genome shotgun (WGS) entry which is preliminary data.</text>
</comment>
<dbReference type="Proteomes" id="UP001159405">
    <property type="component" value="Unassembled WGS sequence"/>
</dbReference>
<evidence type="ECO:0000313" key="1">
    <source>
        <dbReference type="EMBL" id="CAH3171764.1"/>
    </source>
</evidence>
<reference evidence="1 2" key="1">
    <citation type="submission" date="2022-05" db="EMBL/GenBank/DDBJ databases">
        <authorList>
            <consortium name="Genoscope - CEA"/>
            <person name="William W."/>
        </authorList>
    </citation>
    <scope>NUCLEOTIDE SEQUENCE [LARGE SCALE GENOMIC DNA]</scope>
</reference>
<name>A0ABN8QXX7_9CNID</name>
<evidence type="ECO:0000313" key="2">
    <source>
        <dbReference type="Proteomes" id="UP001159405"/>
    </source>
</evidence>
<accession>A0ABN8QXX7</accession>
<dbReference type="EMBL" id="CALNXK010000167">
    <property type="protein sequence ID" value="CAH3171764.1"/>
    <property type="molecule type" value="Genomic_DNA"/>
</dbReference>